<dbReference type="Pfam" id="PF13403">
    <property type="entry name" value="Hint_2"/>
    <property type="match status" value="1"/>
</dbReference>
<feature type="domain" description="Hedgehog/Intein (Hint)" evidence="1">
    <location>
        <begin position="166"/>
        <end position="301"/>
    </location>
</feature>
<dbReference type="AlphaFoldDB" id="A0A2S8RYK4"/>
<accession>A0A2S8RYK4</accession>
<keyword evidence="3" id="KW-1185">Reference proteome</keyword>
<protein>
    <submittedName>
        <fullName evidence="2">Hint domain-containing protein</fullName>
    </submittedName>
</protein>
<sequence length="359" mass="38527">MSWRAFRDADGAARRIGAAPEGQLRQGTLLLSFDTGALEGAYGPILRVGPRLEPKRIFAIDRRRDGDLSLLICDGAEVSHISTVPRGSGGTTILAYLWRCDTETAILATLSGEGRIVRRHGHGPVPAIGADQIAALFTSRHGVLRHPAIRAMALADHLMPVGPMPGLLAGSLVAAPEGPRSIETLRPGDPVLTADGRWTPVLWQGRAELPVVPGLRPVRLRAPYHGLDHDLVTLPDQLIQIGGEAVDQPFARDRILVRARDLIDGESVVEDPVRTATLHAHSVILSEPAAFNASGLWVESLPTAGLMRQPSFAALSVCPDLTAIARPTGTQPRRARILAPYEIAHLNRQRAGRNAPVAH</sequence>
<evidence type="ECO:0000259" key="1">
    <source>
        <dbReference type="Pfam" id="PF13403"/>
    </source>
</evidence>
<comment type="caution">
    <text evidence="2">The sequence shown here is derived from an EMBL/GenBank/DDBJ whole genome shotgun (WGS) entry which is preliminary data.</text>
</comment>
<dbReference type="RefSeq" id="WP_170076258.1">
    <property type="nucleotide sequence ID" value="NZ_PVEP01000013.1"/>
</dbReference>
<dbReference type="Proteomes" id="UP000238338">
    <property type="component" value="Unassembled WGS sequence"/>
</dbReference>
<name>A0A2S8RYK4_9RHOB</name>
<gene>
    <name evidence="2" type="ORF">LX70_03839</name>
</gene>
<evidence type="ECO:0000313" key="3">
    <source>
        <dbReference type="Proteomes" id="UP000238338"/>
    </source>
</evidence>
<dbReference type="InterPro" id="IPR028992">
    <property type="entry name" value="Hedgehog/Intein_dom"/>
</dbReference>
<proteinExistence type="predicted"/>
<dbReference type="EMBL" id="PVEP01000013">
    <property type="protein sequence ID" value="PQV53655.1"/>
    <property type="molecule type" value="Genomic_DNA"/>
</dbReference>
<dbReference type="InterPro" id="IPR036844">
    <property type="entry name" value="Hint_dom_sf"/>
</dbReference>
<dbReference type="SUPFAM" id="SSF51294">
    <property type="entry name" value="Hedgehog/intein (Hint) domain"/>
    <property type="match status" value="1"/>
</dbReference>
<evidence type="ECO:0000313" key="2">
    <source>
        <dbReference type="EMBL" id="PQV53655.1"/>
    </source>
</evidence>
<organism evidence="2 3">
    <name type="scientific">Albidovulum denitrificans</name>
    <dbReference type="NCBI Taxonomy" id="404881"/>
    <lineage>
        <taxon>Bacteria</taxon>
        <taxon>Pseudomonadati</taxon>
        <taxon>Pseudomonadota</taxon>
        <taxon>Alphaproteobacteria</taxon>
        <taxon>Rhodobacterales</taxon>
        <taxon>Paracoccaceae</taxon>
        <taxon>Albidovulum</taxon>
    </lineage>
</organism>
<reference evidence="2 3" key="1">
    <citation type="submission" date="2018-02" db="EMBL/GenBank/DDBJ databases">
        <title>Genomic Encyclopedia of Archaeal and Bacterial Type Strains, Phase II (KMG-II): from individual species to whole genera.</title>
        <authorList>
            <person name="Goeker M."/>
        </authorList>
    </citation>
    <scope>NUCLEOTIDE SEQUENCE [LARGE SCALE GENOMIC DNA]</scope>
    <source>
        <strain evidence="2 3">DSM 18921</strain>
    </source>
</reference>